<dbReference type="Pfam" id="PF07992">
    <property type="entry name" value="Pyr_redox_2"/>
    <property type="match status" value="1"/>
</dbReference>
<dbReference type="PIRSF" id="PIRSF000350">
    <property type="entry name" value="Mercury_reductase_MerA"/>
    <property type="match status" value="1"/>
</dbReference>
<protein>
    <submittedName>
        <fullName evidence="7">Pyridine nucleotide-disulfide oxidoreductase</fullName>
    </submittedName>
</protein>
<evidence type="ECO:0000256" key="2">
    <source>
        <dbReference type="ARBA" id="ARBA00007532"/>
    </source>
</evidence>
<name>A0ABQ4C4K5_9ACTN</name>
<evidence type="ECO:0000259" key="5">
    <source>
        <dbReference type="Pfam" id="PF02852"/>
    </source>
</evidence>
<dbReference type="InterPro" id="IPR016156">
    <property type="entry name" value="FAD/NAD-linked_Rdtase_dimer_sf"/>
</dbReference>
<dbReference type="SUPFAM" id="SSF55424">
    <property type="entry name" value="FAD/NAD-linked reductases, dimerisation (C-terminal) domain"/>
    <property type="match status" value="1"/>
</dbReference>
<dbReference type="Proteomes" id="UP000624325">
    <property type="component" value="Unassembled WGS sequence"/>
</dbReference>
<keyword evidence="8" id="KW-1185">Reference proteome</keyword>
<evidence type="ECO:0000256" key="3">
    <source>
        <dbReference type="ARBA" id="ARBA00022630"/>
    </source>
</evidence>
<evidence type="ECO:0000313" key="7">
    <source>
        <dbReference type="EMBL" id="GIF57707.1"/>
    </source>
</evidence>
<dbReference type="Gene3D" id="3.50.50.60">
    <property type="entry name" value="FAD/NAD(P)-binding domain"/>
    <property type="match status" value="2"/>
</dbReference>
<dbReference type="PRINTS" id="PR00411">
    <property type="entry name" value="PNDRDTASEI"/>
</dbReference>
<dbReference type="InterPro" id="IPR036188">
    <property type="entry name" value="FAD/NAD-bd_sf"/>
</dbReference>
<feature type="domain" description="FAD/NAD(P)-binding" evidence="6">
    <location>
        <begin position="53"/>
        <end position="364"/>
    </location>
</feature>
<evidence type="ECO:0000259" key="6">
    <source>
        <dbReference type="Pfam" id="PF07992"/>
    </source>
</evidence>
<dbReference type="Pfam" id="PF02852">
    <property type="entry name" value="Pyr_redox_dim"/>
    <property type="match status" value="1"/>
</dbReference>
<keyword evidence="3" id="KW-0285">Flavoprotein</keyword>
<dbReference type="PANTHER" id="PTHR43014:SF2">
    <property type="entry name" value="MERCURIC REDUCTASE"/>
    <property type="match status" value="1"/>
</dbReference>
<evidence type="ECO:0000256" key="4">
    <source>
        <dbReference type="ARBA" id="ARBA00022827"/>
    </source>
</evidence>
<dbReference type="InterPro" id="IPR023753">
    <property type="entry name" value="FAD/NAD-binding_dom"/>
</dbReference>
<comment type="caution">
    <text evidence="7">The sequence shown here is derived from an EMBL/GenBank/DDBJ whole genome shotgun (WGS) entry which is preliminary data.</text>
</comment>
<accession>A0ABQ4C4K5</accession>
<dbReference type="Gene3D" id="3.30.390.30">
    <property type="match status" value="1"/>
</dbReference>
<keyword evidence="4" id="KW-0274">FAD</keyword>
<evidence type="ECO:0000313" key="8">
    <source>
        <dbReference type="Proteomes" id="UP000624325"/>
    </source>
</evidence>
<evidence type="ECO:0000256" key="1">
    <source>
        <dbReference type="ARBA" id="ARBA00001974"/>
    </source>
</evidence>
<dbReference type="SUPFAM" id="SSF51905">
    <property type="entry name" value="FAD/NAD(P)-binding domain"/>
    <property type="match status" value="1"/>
</dbReference>
<dbReference type="PANTHER" id="PTHR43014">
    <property type="entry name" value="MERCURIC REDUCTASE"/>
    <property type="match status" value="1"/>
</dbReference>
<dbReference type="PRINTS" id="PR00368">
    <property type="entry name" value="FADPNR"/>
</dbReference>
<feature type="domain" description="Pyridine nucleotide-disulphide oxidoreductase dimerisation" evidence="5">
    <location>
        <begin position="385"/>
        <end position="492"/>
    </location>
</feature>
<dbReference type="InterPro" id="IPR004099">
    <property type="entry name" value="Pyr_nucl-diS_OxRdtase_dimer"/>
</dbReference>
<sequence>MHDGNPRARLAAVGEETLEDLADGCEIRVGVAGHLRHGRHSRALMGYVAERVDVVVVGLGVGGEEVAGKLAEAGLAVVGIESNLVGGECPYWGCVPSKMMIRAANALAETRRVAKLAGSATAHPDWSPVAKRIREEATDDWDDTVAVDRFVGKGGRFVRGYGTLTGPRTVTVGDQEFEATRGIVIATGAAPVAPPIEGLAGTPYWTNREAIEVEHLPTSLVVLGGGAIGVELAQVFARFGVRVTVVEAADRLLPFDEPEAADLVRTALEADGVVVRTGMHATRVLYSEPDGFAVEVGSESVTGDRLLVATGRRGRVADLGLETVGLDPSARAIETDDRMRAADGIWAVGDVTGHGAFTHMSMYEAGIAIRDILGQEGPPADYRAVPRVTFTDPEVGTVGLTEAEARDRGLNVRVGLTDLTTSSRGWIHKEGNAGLIKLIADGDVLIGATSAGPMGGEVLSMLTLAVHARVPLPQLRSMIYAYPTFHRAIEDALRNLA</sequence>
<comment type="similarity">
    <text evidence="2">Belongs to the class-I pyridine nucleotide-disulfide oxidoreductase family.</text>
</comment>
<gene>
    <name evidence="7" type="ORF">Air01nite_38020</name>
</gene>
<proteinExistence type="inferred from homology"/>
<dbReference type="EMBL" id="BONC01000025">
    <property type="protein sequence ID" value="GIF57707.1"/>
    <property type="molecule type" value="Genomic_DNA"/>
</dbReference>
<reference evidence="7 8" key="1">
    <citation type="submission" date="2021-01" db="EMBL/GenBank/DDBJ databases">
        <title>Whole genome shotgun sequence of Asanoa iriomotensis NBRC 100142.</title>
        <authorList>
            <person name="Komaki H."/>
            <person name="Tamura T."/>
        </authorList>
    </citation>
    <scope>NUCLEOTIDE SEQUENCE [LARGE SCALE GENOMIC DNA]</scope>
    <source>
        <strain evidence="7 8">NBRC 100142</strain>
    </source>
</reference>
<comment type="cofactor">
    <cofactor evidence="1">
        <name>FAD</name>
        <dbReference type="ChEBI" id="CHEBI:57692"/>
    </cofactor>
</comment>
<dbReference type="InterPro" id="IPR001100">
    <property type="entry name" value="Pyr_nuc-diS_OxRdtase"/>
</dbReference>
<organism evidence="7 8">
    <name type="scientific">Asanoa iriomotensis</name>
    <dbReference type="NCBI Taxonomy" id="234613"/>
    <lineage>
        <taxon>Bacteria</taxon>
        <taxon>Bacillati</taxon>
        <taxon>Actinomycetota</taxon>
        <taxon>Actinomycetes</taxon>
        <taxon>Micromonosporales</taxon>
        <taxon>Micromonosporaceae</taxon>
        <taxon>Asanoa</taxon>
    </lineage>
</organism>